<proteinExistence type="predicted"/>
<dbReference type="Proteomes" id="UP001367508">
    <property type="component" value="Unassembled WGS sequence"/>
</dbReference>
<sequence length="150" mass="17376">MYEAFELSICYTCQISHFFNLPILTLSSCKHGFRICTLFLPPDCANDQLSERCDLKIREFYPPFLKVVDLSQYKKLPPRFLFNAYLVITSQSHDNRQMSLHSANRSIIFSYSLALEMSLWAILSISCKSSSRQKYMKLPFIQCSAILLVP</sequence>
<accession>A0AAN9K789</accession>
<gene>
    <name evidence="1" type="ORF">VNO77_35822</name>
</gene>
<reference evidence="1 2" key="1">
    <citation type="submission" date="2024-01" db="EMBL/GenBank/DDBJ databases">
        <title>The genomes of 5 underutilized Papilionoideae crops provide insights into root nodulation and disease resistanc.</title>
        <authorList>
            <person name="Jiang F."/>
        </authorList>
    </citation>
    <scope>NUCLEOTIDE SEQUENCE [LARGE SCALE GENOMIC DNA]</scope>
    <source>
        <strain evidence="1">LVBAO_FW01</strain>
        <tissue evidence="1">Leaves</tissue>
    </source>
</reference>
<dbReference type="EMBL" id="JAYMYQ010000009">
    <property type="protein sequence ID" value="KAK7312162.1"/>
    <property type="molecule type" value="Genomic_DNA"/>
</dbReference>
<protein>
    <submittedName>
        <fullName evidence="1">Uncharacterized protein</fullName>
    </submittedName>
</protein>
<name>A0AAN9K789_CANGL</name>
<dbReference type="AlphaFoldDB" id="A0AAN9K789"/>
<keyword evidence="2" id="KW-1185">Reference proteome</keyword>
<evidence type="ECO:0000313" key="1">
    <source>
        <dbReference type="EMBL" id="KAK7312162.1"/>
    </source>
</evidence>
<organism evidence="1 2">
    <name type="scientific">Canavalia gladiata</name>
    <name type="common">Sword bean</name>
    <name type="synonym">Dolichos gladiatus</name>
    <dbReference type="NCBI Taxonomy" id="3824"/>
    <lineage>
        <taxon>Eukaryota</taxon>
        <taxon>Viridiplantae</taxon>
        <taxon>Streptophyta</taxon>
        <taxon>Embryophyta</taxon>
        <taxon>Tracheophyta</taxon>
        <taxon>Spermatophyta</taxon>
        <taxon>Magnoliopsida</taxon>
        <taxon>eudicotyledons</taxon>
        <taxon>Gunneridae</taxon>
        <taxon>Pentapetalae</taxon>
        <taxon>rosids</taxon>
        <taxon>fabids</taxon>
        <taxon>Fabales</taxon>
        <taxon>Fabaceae</taxon>
        <taxon>Papilionoideae</taxon>
        <taxon>50 kb inversion clade</taxon>
        <taxon>NPAAA clade</taxon>
        <taxon>indigoferoid/millettioid clade</taxon>
        <taxon>Phaseoleae</taxon>
        <taxon>Canavalia</taxon>
    </lineage>
</organism>
<comment type="caution">
    <text evidence="1">The sequence shown here is derived from an EMBL/GenBank/DDBJ whole genome shotgun (WGS) entry which is preliminary data.</text>
</comment>
<evidence type="ECO:0000313" key="2">
    <source>
        <dbReference type="Proteomes" id="UP001367508"/>
    </source>
</evidence>